<gene>
    <name evidence="3" type="ORF">SAMN03159343_0789</name>
</gene>
<name>A0A1G4XF86_9ACTN</name>
<evidence type="ECO:0000256" key="1">
    <source>
        <dbReference type="ARBA" id="ARBA00022763"/>
    </source>
</evidence>
<evidence type="ECO:0000313" key="3">
    <source>
        <dbReference type="EMBL" id="SCX39796.1"/>
    </source>
</evidence>
<reference evidence="4" key="1">
    <citation type="submission" date="2016-10" db="EMBL/GenBank/DDBJ databases">
        <authorList>
            <person name="Varghese N."/>
            <person name="Submissions S."/>
        </authorList>
    </citation>
    <scope>NUCLEOTIDE SEQUENCE [LARGE SCALE GENOMIC DNA]</scope>
    <source>
        <strain evidence="4">DSM 45722</strain>
    </source>
</reference>
<dbReference type="PANTHER" id="PTHR35369">
    <property type="entry name" value="BLR3025 PROTEIN-RELATED"/>
    <property type="match status" value="1"/>
</dbReference>
<dbReference type="CDD" id="cd03468">
    <property type="entry name" value="PolY_like"/>
    <property type="match status" value="1"/>
</dbReference>
<organism evidence="3 4">
    <name type="scientific">Klenkia marina</name>
    <dbReference type="NCBI Taxonomy" id="1960309"/>
    <lineage>
        <taxon>Bacteria</taxon>
        <taxon>Bacillati</taxon>
        <taxon>Actinomycetota</taxon>
        <taxon>Actinomycetes</taxon>
        <taxon>Geodermatophilales</taxon>
        <taxon>Geodermatophilaceae</taxon>
        <taxon>Klenkia</taxon>
    </lineage>
</organism>
<proteinExistence type="predicted"/>
<accession>A0A1G4XF86</accession>
<dbReference type="GO" id="GO:0006281">
    <property type="term" value="P:DNA repair"/>
    <property type="evidence" value="ECO:0007669"/>
    <property type="project" value="InterPro"/>
</dbReference>
<dbReference type="InterPro" id="IPR001126">
    <property type="entry name" value="UmuC"/>
</dbReference>
<dbReference type="OrthoDB" id="5244088at2"/>
<dbReference type="Proteomes" id="UP000198981">
    <property type="component" value="Unassembled WGS sequence"/>
</dbReference>
<dbReference type="RefSeq" id="WP_092799788.1">
    <property type="nucleotide sequence ID" value="NZ_FMUH01000001.1"/>
</dbReference>
<dbReference type="InterPro" id="IPR043502">
    <property type="entry name" value="DNA/RNA_pol_sf"/>
</dbReference>
<dbReference type="Pfam" id="PF00817">
    <property type="entry name" value="IMS"/>
    <property type="match status" value="1"/>
</dbReference>
<feature type="domain" description="UmuC" evidence="2">
    <location>
        <begin position="29"/>
        <end position="152"/>
    </location>
</feature>
<dbReference type="STRING" id="1960309.SAMN03159343_0789"/>
<dbReference type="AlphaFoldDB" id="A0A1G4XF86"/>
<dbReference type="PANTHER" id="PTHR35369:SF2">
    <property type="entry name" value="BLR3025 PROTEIN"/>
    <property type="match status" value="1"/>
</dbReference>
<dbReference type="InterPro" id="IPR050356">
    <property type="entry name" value="SulA_CellDiv_inhibitor"/>
</dbReference>
<dbReference type="EMBL" id="FMUH01000001">
    <property type="protein sequence ID" value="SCX39796.1"/>
    <property type="molecule type" value="Genomic_DNA"/>
</dbReference>
<dbReference type="Gene3D" id="3.40.1170.60">
    <property type="match status" value="1"/>
</dbReference>
<evidence type="ECO:0000313" key="4">
    <source>
        <dbReference type="Proteomes" id="UP000198981"/>
    </source>
</evidence>
<keyword evidence="4" id="KW-1185">Reference proteome</keyword>
<dbReference type="SUPFAM" id="SSF56672">
    <property type="entry name" value="DNA/RNA polymerases"/>
    <property type="match status" value="1"/>
</dbReference>
<keyword evidence="1" id="KW-0227">DNA damage</keyword>
<protein>
    <submittedName>
        <fullName evidence="3">Protein ImuB</fullName>
    </submittedName>
</protein>
<evidence type="ECO:0000259" key="2">
    <source>
        <dbReference type="Pfam" id="PF00817"/>
    </source>
</evidence>
<sequence length="523" mass="54873">MSRSPNRTIVLWCPDWPVTAAVRVADCPAGPPAAVVERGRVVALSPAAHAAGVLAGLRVREAQARCPELVVVPADQRRDARAFEPVLRAVEAVAPGVQVLRPGTCAVPARGASSYLGGEAAAAAVLLDVVEGLGIEGVRVGIADGPFSAEHAARTAPAVPGTRVVPVGGDRAFLADLPVEVLAPVLEPDAPDLLRRMGLRTAGAFAALELTDVLARFGADGGRAHRLARGEDQRAAAGRAPLPELGRTVDLDPPLDRAEQVVATLGPTAEDFVAGLTGQVLVCTGLRVEIEDDRDGLVVRRWLHPRFFTAADVLDRVQWQLAAGGLTGPVARVDLVPEDVEPQGAHAEGLWGGAPHEQVHQALTRVQSRLGHRAVGTTVIGGGRGPADRMTFVPWGDRPVPARPGEPPWPGQLPPPLPATVLPRPGPAGVLGPGGSPAVLSDRGVLSVPPVRFRVDDDARPVAGWPVGWQPVQAWAGPWPVDERWWTDDAPGQLARFQVVGVDGSAWLLLVGGGRWWVEASYD</sequence>